<dbReference type="Pfam" id="PF05485">
    <property type="entry name" value="THAP"/>
    <property type="match status" value="1"/>
</dbReference>
<keyword evidence="1" id="KW-0479">Metal-binding</keyword>
<accession>A0A1B6DGS4</accession>
<name>A0A1B6DGS4_9HEMI</name>
<dbReference type="EMBL" id="GEDC01012411">
    <property type="protein sequence ID" value="JAS24887.1"/>
    <property type="molecule type" value="Transcribed_RNA"/>
</dbReference>
<protein>
    <recommendedName>
        <fullName evidence="7">THAP-type domain-containing protein</fullName>
    </recommendedName>
</protein>
<gene>
    <name evidence="8" type="ORF">g.5285</name>
</gene>
<feature type="domain" description="THAP-type" evidence="7">
    <location>
        <begin position="1"/>
        <end position="80"/>
    </location>
</feature>
<evidence type="ECO:0000259" key="7">
    <source>
        <dbReference type="PROSITE" id="PS50950"/>
    </source>
</evidence>
<feature type="compositionally biased region" description="Basic and acidic residues" evidence="6">
    <location>
        <begin position="313"/>
        <end position="322"/>
    </location>
</feature>
<evidence type="ECO:0000256" key="3">
    <source>
        <dbReference type="ARBA" id="ARBA00022833"/>
    </source>
</evidence>
<dbReference type="SMART" id="SM00980">
    <property type="entry name" value="THAP"/>
    <property type="match status" value="1"/>
</dbReference>
<evidence type="ECO:0000256" key="2">
    <source>
        <dbReference type="ARBA" id="ARBA00022771"/>
    </source>
</evidence>
<proteinExistence type="predicted"/>
<reference evidence="8" key="1">
    <citation type="submission" date="2015-12" db="EMBL/GenBank/DDBJ databases">
        <title>De novo transcriptome assembly of four potential Pierce s Disease insect vectors from Arizona vineyards.</title>
        <authorList>
            <person name="Tassone E.E."/>
        </authorList>
    </citation>
    <scope>NUCLEOTIDE SEQUENCE</scope>
</reference>
<keyword evidence="4 5" id="KW-0238">DNA-binding</keyword>
<feature type="non-terminal residue" evidence="8">
    <location>
        <position position="322"/>
    </location>
</feature>
<evidence type="ECO:0000256" key="6">
    <source>
        <dbReference type="SAM" id="MobiDB-lite"/>
    </source>
</evidence>
<keyword evidence="3" id="KW-0862">Zinc</keyword>
<dbReference type="InterPro" id="IPR006612">
    <property type="entry name" value="THAP_Znf"/>
</dbReference>
<dbReference type="InterPro" id="IPR026521">
    <property type="entry name" value="THAP2"/>
</dbReference>
<dbReference type="GO" id="GO:0008270">
    <property type="term" value="F:zinc ion binding"/>
    <property type="evidence" value="ECO:0007669"/>
    <property type="project" value="UniProtKB-KW"/>
</dbReference>
<keyword evidence="2 5" id="KW-0863">Zinc-finger</keyword>
<feature type="region of interest" description="Disordered" evidence="6">
    <location>
        <begin position="283"/>
        <end position="322"/>
    </location>
</feature>
<dbReference type="InterPro" id="IPR038441">
    <property type="entry name" value="THAP_Znf_sf"/>
</dbReference>
<evidence type="ECO:0000256" key="4">
    <source>
        <dbReference type="ARBA" id="ARBA00023125"/>
    </source>
</evidence>
<evidence type="ECO:0000313" key="8">
    <source>
        <dbReference type="EMBL" id="JAS24887.1"/>
    </source>
</evidence>
<dbReference type="SUPFAM" id="SSF57716">
    <property type="entry name" value="Glucocorticoid receptor-like (DNA-binding domain)"/>
    <property type="match status" value="1"/>
</dbReference>
<sequence>MPTCCVVIGCHHKGKVEGITYHRFPKQPVLRKKWVAAVNRKDWEPTIYSYICSSHFKEEDMDRTSLSCVRVREGAVPSVFGTAAEGKQPQIQCRAAEDKQPPKQRFLNRQNINVQTRRDAVRLAESLKERALAIELSKTKSKLISSRKKLKCLHQIKRRLMKKLFKLQYGNNFGDESHLMSEASDLSNRSIQEAEASTMKQEDEPAMSYPSYAGPADYSASDYYYYGPSPREHLTTDYPRYVYGTAEPYTADPLYTFPATTTFTHATSPVNTFITSVHAAPLTQSQPVPPAVPQAQPSTSTHRLPLKKRKSSRSREKDLLNV</sequence>
<evidence type="ECO:0000256" key="5">
    <source>
        <dbReference type="PROSITE-ProRule" id="PRU00309"/>
    </source>
</evidence>
<organism evidence="8">
    <name type="scientific">Clastoptera arizonana</name>
    <name type="common">Arizona spittle bug</name>
    <dbReference type="NCBI Taxonomy" id="38151"/>
    <lineage>
        <taxon>Eukaryota</taxon>
        <taxon>Metazoa</taxon>
        <taxon>Ecdysozoa</taxon>
        <taxon>Arthropoda</taxon>
        <taxon>Hexapoda</taxon>
        <taxon>Insecta</taxon>
        <taxon>Pterygota</taxon>
        <taxon>Neoptera</taxon>
        <taxon>Paraneoptera</taxon>
        <taxon>Hemiptera</taxon>
        <taxon>Auchenorrhyncha</taxon>
        <taxon>Cercopoidea</taxon>
        <taxon>Clastopteridae</taxon>
        <taxon>Clastoptera</taxon>
    </lineage>
</organism>
<dbReference type="Gene3D" id="6.20.210.20">
    <property type="entry name" value="THAP domain"/>
    <property type="match status" value="1"/>
</dbReference>
<dbReference type="PROSITE" id="PS50950">
    <property type="entry name" value="ZF_THAP"/>
    <property type="match status" value="1"/>
</dbReference>
<dbReference type="SMART" id="SM00692">
    <property type="entry name" value="DM3"/>
    <property type="match status" value="1"/>
</dbReference>
<dbReference type="GO" id="GO:0003677">
    <property type="term" value="F:DNA binding"/>
    <property type="evidence" value="ECO:0007669"/>
    <property type="project" value="UniProtKB-UniRule"/>
</dbReference>
<dbReference type="PANTHER" id="PTHR47696">
    <property type="entry name" value="THAP DOMAIN-CONTAINING PROTEIN 2"/>
    <property type="match status" value="1"/>
</dbReference>
<evidence type="ECO:0000256" key="1">
    <source>
        <dbReference type="ARBA" id="ARBA00022723"/>
    </source>
</evidence>
<dbReference type="PANTHER" id="PTHR47696:SF2">
    <property type="entry name" value="PROVISIONAL ORTHOLOG OF THAP DOMAIN CONTAINING 1"/>
    <property type="match status" value="1"/>
</dbReference>
<dbReference type="AlphaFoldDB" id="A0A1B6DGS4"/>